<feature type="transmembrane region" description="Helical" evidence="1">
    <location>
        <begin position="54"/>
        <end position="74"/>
    </location>
</feature>
<keyword evidence="3" id="KW-1185">Reference proteome</keyword>
<dbReference type="Proteomes" id="UP001400965">
    <property type="component" value="Unassembled WGS sequence"/>
</dbReference>
<protein>
    <submittedName>
        <fullName evidence="2">DUF2804 domain-containing protein</fullName>
    </submittedName>
</protein>
<dbReference type="Pfam" id="PF10974">
    <property type="entry name" value="DUF2804"/>
    <property type="match status" value="1"/>
</dbReference>
<dbReference type="RefSeq" id="WP_346041740.1">
    <property type="nucleotide sequence ID" value="NZ_BAAACP010000002.1"/>
</dbReference>
<dbReference type="PANTHER" id="PTHR35868">
    <property type="entry name" value="DUF2804 DOMAIN-CONTAINING PROTEIN-RELATED"/>
    <property type="match status" value="1"/>
</dbReference>
<reference evidence="2 3" key="1">
    <citation type="journal article" date="2019" name="Int. J. Syst. Evol. Microbiol.">
        <title>The Global Catalogue of Microorganisms (GCM) 10K type strain sequencing project: providing services to taxonomists for standard genome sequencing and annotation.</title>
        <authorList>
            <consortium name="The Broad Institute Genomics Platform"/>
            <consortium name="The Broad Institute Genome Sequencing Center for Infectious Disease"/>
            <person name="Wu L."/>
            <person name="Ma J."/>
        </authorList>
    </citation>
    <scope>NUCLEOTIDE SEQUENCE [LARGE SCALE GENOMIC DNA]</scope>
    <source>
        <strain evidence="2 3">JCM 6486</strain>
    </source>
</reference>
<dbReference type="PANTHER" id="PTHR35868:SF3">
    <property type="entry name" value="DUF2804 DOMAIN-CONTAINING PROTEIN"/>
    <property type="match status" value="1"/>
</dbReference>
<evidence type="ECO:0000313" key="3">
    <source>
        <dbReference type="Proteomes" id="UP001400965"/>
    </source>
</evidence>
<dbReference type="InterPro" id="IPR021243">
    <property type="entry name" value="DUF2804"/>
</dbReference>
<organism evidence="2 3">
    <name type="scientific">Paraclostridium tenue</name>
    <dbReference type="NCBI Taxonomy" id="1737"/>
    <lineage>
        <taxon>Bacteria</taxon>
        <taxon>Bacillati</taxon>
        <taxon>Bacillota</taxon>
        <taxon>Clostridia</taxon>
        <taxon>Peptostreptococcales</taxon>
        <taxon>Peptostreptococcaceae</taxon>
        <taxon>Paraclostridium</taxon>
    </lineage>
</organism>
<gene>
    <name evidence="2" type="ORF">GCM10008917_04580</name>
</gene>
<keyword evidence="1" id="KW-1133">Transmembrane helix</keyword>
<evidence type="ECO:0000256" key="1">
    <source>
        <dbReference type="SAM" id="Phobius"/>
    </source>
</evidence>
<comment type="caution">
    <text evidence="2">The sequence shown here is derived from an EMBL/GenBank/DDBJ whole genome shotgun (WGS) entry which is preliminary data.</text>
</comment>
<proteinExistence type="predicted"/>
<name>A0ABN1LY43_9FIRM</name>
<dbReference type="EMBL" id="BAAACP010000002">
    <property type="protein sequence ID" value="GAA0861791.1"/>
    <property type="molecule type" value="Genomic_DNA"/>
</dbReference>
<keyword evidence="1" id="KW-0472">Membrane</keyword>
<sequence>MDQVKDSRAICNKKGFVNWYAVGWNNIPFKDCTINRSFLKKKSWNHYMWMSNEFIFNIAIVDLGYAAIIYLDFYEINSKKRVNKICRYLFSKSIMIDDRINSYAHYKGKHKFINVLRSSNNLNIDFKWDNIDVTSSIYLDYESLNVLIPWDYNHFHYTSKHMNLKTNGILKVGSDVYDLNKSTCFIDYGRGIWKRTCEWDWLTSGFIDDNNDYISVNLGAKYTDGTGLNENCIKVNDKIYKLKSDVKFYYNKENQVINIKSLKSDEVDLEFKSTLNNTKINNVIIFKSKLKQIIGYVNGYIKYKNKKVDFNNVIGWCENHFAKW</sequence>
<accession>A0ABN1LY43</accession>
<evidence type="ECO:0000313" key="2">
    <source>
        <dbReference type="EMBL" id="GAA0861791.1"/>
    </source>
</evidence>
<keyword evidence="1" id="KW-0812">Transmembrane</keyword>